<sequence length="144" mass="15795">MSLEPPVHRRSSSGSIVSLDLGGGGGAIRPGTLLDEYERLAIEAQLSRAVLRRSYSEPSPSRAVVLRPPSAARRAKNVEEGEEGEGRSTCEPRAQRFWLLAALKRVCCWLGNAWSWHGRNGEQPMPQPPAPAPAPRVCLLDYLR</sequence>
<dbReference type="Proteomes" id="UP001732700">
    <property type="component" value="Chromosome 4A"/>
</dbReference>
<reference evidence="1" key="2">
    <citation type="submission" date="2025-09" db="UniProtKB">
        <authorList>
            <consortium name="EnsemblPlants"/>
        </authorList>
    </citation>
    <scope>IDENTIFICATION</scope>
</reference>
<accession>A0ACD5WH70</accession>
<proteinExistence type="predicted"/>
<keyword evidence="2" id="KW-1185">Reference proteome</keyword>
<protein>
    <submittedName>
        <fullName evidence="1">Uncharacterized protein</fullName>
    </submittedName>
</protein>
<evidence type="ECO:0000313" key="1">
    <source>
        <dbReference type="EnsemblPlants" id="AVESA.00010b.r2.4AG0632140.1.CDS.1"/>
    </source>
</evidence>
<name>A0ACD5WH70_AVESA</name>
<organism evidence="1 2">
    <name type="scientific">Avena sativa</name>
    <name type="common">Oat</name>
    <dbReference type="NCBI Taxonomy" id="4498"/>
    <lineage>
        <taxon>Eukaryota</taxon>
        <taxon>Viridiplantae</taxon>
        <taxon>Streptophyta</taxon>
        <taxon>Embryophyta</taxon>
        <taxon>Tracheophyta</taxon>
        <taxon>Spermatophyta</taxon>
        <taxon>Magnoliopsida</taxon>
        <taxon>Liliopsida</taxon>
        <taxon>Poales</taxon>
        <taxon>Poaceae</taxon>
        <taxon>BOP clade</taxon>
        <taxon>Pooideae</taxon>
        <taxon>Poodae</taxon>
        <taxon>Poeae</taxon>
        <taxon>Poeae Chloroplast Group 1 (Aveneae type)</taxon>
        <taxon>Aveninae</taxon>
        <taxon>Avena</taxon>
    </lineage>
</organism>
<reference evidence="1" key="1">
    <citation type="submission" date="2021-05" db="EMBL/GenBank/DDBJ databases">
        <authorList>
            <person name="Scholz U."/>
            <person name="Mascher M."/>
            <person name="Fiebig A."/>
        </authorList>
    </citation>
    <scope>NUCLEOTIDE SEQUENCE [LARGE SCALE GENOMIC DNA]</scope>
</reference>
<evidence type="ECO:0000313" key="2">
    <source>
        <dbReference type="Proteomes" id="UP001732700"/>
    </source>
</evidence>
<dbReference type="EnsemblPlants" id="AVESA.00010b.r2.4AG0632140.1">
    <property type="protein sequence ID" value="AVESA.00010b.r2.4AG0632140.1.CDS.1"/>
    <property type="gene ID" value="AVESA.00010b.r2.4AG0632140"/>
</dbReference>